<feature type="domain" description="Putative Flp pilus-assembly TadG-like N-terminal" evidence="2">
    <location>
        <begin position="21"/>
        <end position="66"/>
    </location>
</feature>
<reference evidence="4" key="1">
    <citation type="submission" date="2018-02" db="EMBL/GenBank/DDBJ databases">
        <authorList>
            <person name="Hausmann B."/>
        </authorList>
    </citation>
    <scope>NUCLEOTIDE SEQUENCE [LARGE SCALE GENOMIC DNA]</scope>
    <source>
        <strain evidence="4">Peat soil MAG SbA1</strain>
    </source>
</reference>
<feature type="transmembrane region" description="Helical" evidence="1">
    <location>
        <begin position="21"/>
        <end position="49"/>
    </location>
</feature>
<name>A0A2U3LDH2_9BACT</name>
<evidence type="ECO:0000313" key="4">
    <source>
        <dbReference type="Proteomes" id="UP000238701"/>
    </source>
</evidence>
<dbReference type="InterPro" id="IPR028087">
    <property type="entry name" value="Tad_N"/>
</dbReference>
<accession>A0A2U3LDH2</accession>
<keyword evidence="1" id="KW-1133">Transmembrane helix</keyword>
<dbReference type="EMBL" id="OMOD01000196">
    <property type="protein sequence ID" value="SPF49975.1"/>
    <property type="molecule type" value="Genomic_DNA"/>
</dbReference>
<organism evidence="3 4">
    <name type="scientific">Candidatus Sulfotelmatobacter kueseliae</name>
    <dbReference type="NCBI Taxonomy" id="2042962"/>
    <lineage>
        <taxon>Bacteria</taxon>
        <taxon>Pseudomonadati</taxon>
        <taxon>Acidobacteriota</taxon>
        <taxon>Terriglobia</taxon>
        <taxon>Terriglobales</taxon>
        <taxon>Candidatus Korobacteraceae</taxon>
        <taxon>Candidatus Sulfotelmatobacter</taxon>
    </lineage>
</organism>
<sequence>MKPPFILRSRRAGKLHRQAGITMLLVAMAMVAIIAMAALSIDVVTLYLARMEAQRSADAAALAAARVISLSGITGDPSDSSGSWALICGGSSSPATLAAVASATQNVIGAITPTVTVTYFTVGTSPTADCSGLPAAFGVNPLVTAQVTRSNLPTFFSRMWGNTGNTVTATATAEAFNASNSANIGNGPTGTITPVQPRCVKPWMVPNQDPLYQQPTGGNYCNQSGGPGPCTSLVDISSGQIQHPGVSLNGTGAGGVIGETFWLSPDCTHTGSGCTFRTQMPKIQPYANFTGNPYVPNPPNLLYVPGQAPTAIPVAVPSCSSGQDLYQQAVAGCDQSTVYQCGVQNMNTVDLSQNPDYDTSQGVQCLIDEGSPNTSQPDGQDTLNPYAAPSSYPFQILAGSSNPLLGAGLATGTPITSSASIVSLPIYDSTQNINTSGTTQVTVVGFLQVFINQVDQYGTMSVTVLNVTGCSNGQGQPVGTAVTGSSPVPVRLITAP</sequence>
<proteinExistence type="predicted"/>
<keyword evidence="1" id="KW-0472">Membrane</keyword>
<evidence type="ECO:0000313" key="3">
    <source>
        <dbReference type="EMBL" id="SPF49975.1"/>
    </source>
</evidence>
<dbReference type="Pfam" id="PF13400">
    <property type="entry name" value="Tad"/>
    <property type="match status" value="1"/>
</dbReference>
<dbReference type="Proteomes" id="UP000238701">
    <property type="component" value="Unassembled WGS sequence"/>
</dbReference>
<keyword evidence="1" id="KW-0812">Transmembrane</keyword>
<evidence type="ECO:0000256" key="1">
    <source>
        <dbReference type="SAM" id="Phobius"/>
    </source>
</evidence>
<protein>
    <recommendedName>
        <fullName evidence="2">Putative Flp pilus-assembly TadG-like N-terminal domain-containing protein</fullName>
    </recommendedName>
</protein>
<dbReference type="OrthoDB" id="9861235at2"/>
<gene>
    <name evidence="3" type="ORF">SBA1_970012</name>
</gene>
<dbReference type="AlphaFoldDB" id="A0A2U3LDH2"/>
<evidence type="ECO:0000259" key="2">
    <source>
        <dbReference type="Pfam" id="PF13400"/>
    </source>
</evidence>